<feature type="non-terminal residue" evidence="1">
    <location>
        <position position="1"/>
    </location>
</feature>
<organism evidence="1">
    <name type="scientific">marine sediment metagenome</name>
    <dbReference type="NCBI Taxonomy" id="412755"/>
    <lineage>
        <taxon>unclassified sequences</taxon>
        <taxon>metagenomes</taxon>
        <taxon>ecological metagenomes</taxon>
    </lineage>
</organism>
<gene>
    <name evidence="1" type="ORF">S01H4_36335</name>
</gene>
<reference evidence="1" key="1">
    <citation type="journal article" date="2014" name="Front. Microbiol.">
        <title>High frequency of phylogenetically diverse reductive dehalogenase-homologous genes in deep subseafloor sedimentary metagenomes.</title>
        <authorList>
            <person name="Kawai M."/>
            <person name="Futagami T."/>
            <person name="Toyoda A."/>
            <person name="Takaki Y."/>
            <person name="Nishi S."/>
            <person name="Hori S."/>
            <person name="Arai W."/>
            <person name="Tsubouchi T."/>
            <person name="Morono Y."/>
            <person name="Uchiyama I."/>
            <person name="Ito T."/>
            <person name="Fujiyama A."/>
            <person name="Inagaki F."/>
            <person name="Takami H."/>
        </authorList>
    </citation>
    <scope>NUCLEOTIDE SEQUENCE</scope>
    <source>
        <strain evidence="1">Expedition CK06-06</strain>
    </source>
</reference>
<sequence>KLDELEEFKETILEELSTIFEKAKEIHENNLEPFIVPYFKQLIKHGWKVIDQKIIKGLNPFGGESMYEYRFIPPIEYQNFLKLMGLIACVYDTKVDLEPGVIKFVIKQIKNVLKETHAPDFDKMMITEKGSILEGVEVFSLNIVVQEKKSKKTIEFGKTLNTQYNSRIRRLIEEYLTLQK</sequence>
<evidence type="ECO:0000313" key="1">
    <source>
        <dbReference type="EMBL" id="GAG85840.1"/>
    </source>
</evidence>
<name>X1ASW9_9ZZZZ</name>
<protein>
    <submittedName>
        <fullName evidence="1">Uncharacterized protein</fullName>
    </submittedName>
</protein>
<dbReference type="AlphaFoldDB" id="X1ASW9"/>
<comment type="caution">
    <text evidence="1">The sequence shown here is derived from an EMBL/GenBank/DDBJ whole genome shotgun (WGS) entry which is preliminary data.</text>
</comment>
<accession>X1ASW9</accession>
<dbReference type="EMBL" id="BART01019411">
    <property type="protein sequence ID" value="GAG85840.1"/>
    <property type="molecule type" value="Genomic_DNA"/>
</dbReference>
<proteinExistence type="predicted"/>